<keyword evidence="9" id="KW-1185">Reference proteome</keyword>
<keyword evidence="3" id="KW-0255">Endonuclease</keyword>
<dbReference type="GO" id="GO:0003676">
    <property type="term" value="F:nucleic acid binding"/>
    <property type="evidence" value="ECO:0007669"/>
    <property type="project" value="InterPro"/>
</dbReference>
<evidence type="ECO:0000256" key="7">
    <source>
        <dbReference type="SAM" id="SignalP"/>
    </source>
</evidence>
<dbReference type="RefSeq" id="WP_321398191.1">
    <property type="nucleotide sequence ID" value="NZ_CP139487.1"/>
</dbReference>
<evidence type="ECO:0000256" key="2">
    <source>
        <dbReference type="ARBA" id="ARBA00022723"/>
    </source>
</evidence>
<dbReference type="EMBL" id="CP139487">
    <property type="protein sequence ID" value="WPU66210.1"/>
    <property type="molecule type" value="Genomic_DNA"/>
</dbReference>
<sequence length="274" mass="31033">MKTLLFALTLLSANAFAWGPTGHRVVGQVAERHLTVDVHYKIFQLLGGQSLARVANWPDEIKSEPQTYSHTYNWHYTDWADEMHNHDETNSSGKLITSLREQIAVLKDPAAAQEKKVFAIKFITHLMGDLHQPLHVGNGVDRGGNYCKVVFQGQSMNLHALWDEGMIDFTKLSFTEMAQFVSQGRSLDNIAAWKKGDLLDWAQESKTLRNEIYPDEVNRSSEPGAMKSYCKKEATAEEIPKIGYEYSYKFVPVMEQRLFQAGIRLAAVLNEALK</sequence>
<accession>A0AAX4HTB5</accession>
<dbReference type="GO" id="GO:0004519">
    <property type="term" value="F:endonuclease activity"/>
    <property type="evidence" value="ECO:0007669"/>
    <property type="project" value="UniProtKB-KW"/>
</dbReference>
<dbReference type="GO" id="GO:0046872">
    <property type="term" value="F:metal ion binding"/>
    <property type="evidence" value="ECO:0007669"/>
    <property type="project" value="UniProtKB-KW"/>
</dbReference>
<keyword evidence="2" id="KW-0479">Metal-binding</keyword>
<evidence type="ECO:0000256" key="4">
    <source>
        <dbReference type="ARBA" id="ARBA00022801"/>
    </source>
</evidence>
<dbReference type="GO" id="GO:0016788">
    <property type="term" value="F:hydrolase activity, acting on ester bonds"/>
    <property type="evidence" value="ECO:0007669"/>
    <property type="project" value="InterPro"/>
</dbReference>
<evidence type="ECO:0000256" key="5">
    <source>
        <dbReference type="ARBA" id="ARBA00023157"/>
    </source>
</evidence>
<protein>
    <submittedName>
        <fullName evidence="8">S1/P1 nuclease</fullName>
    </submittedName>
</protein>
<dbReference type="InterPro" id="IPR008947">
    <property type="entry name" value="PLipase_C/P1_nuclease_dom_sf"/>
</dbReference>
<dbReference type="GO" id="GO:0006308">
    <property type="term" value="P:DNA catabolic process"/>
    <property type="evidence" value="ECO:0007669"/>
    <property type="project" value="InterPro"/>
</dbReference>
<dbReference type="PANTHER" id="PTHR33146:SF26">
    <property type="entry name" value="ENDONUCLEASE 4"/>
    <property type="match status" value="1"/>
</dbReference>
<dbReference type="SUPFAM" id="SSF48537">
    <property type="entry name" value="Phospholipase C/P1 nuclease"/>
    <property type="match status" value="1"/>
</dbReference>
<evidence type="ECO:0000313" key="8">
    <source>
        <dbReference type="EMBL" id="WPU66210.1"/>
    </source>
</evidence>
<dbReference type="KEGG" id="psti:SOO65_05575"/>
<proteinExistence type="predicted"/>
<dbReference type="Proteomes" id="UP001324634">
    <property type="component" value="Chromosome"/>
</dbReference>
<evidence type="ECO:0000256" key="1">
    <source>
        <dbReference type="ARBA" id="ARBA00022722"/>
    </source>
</evidence>
<name>A0AAX4HTB5_9BACT</name>
<evidence type="ECO:0000313" key="9">
    <source>
        <dbReference type="Proteomes" id="UP001324634"/>
    </source>
</evidence>
<dbReference type="Gene3D" id="1.10.575.10">
    <property type="entry name" value="P1 Nuclease"/>
    <property type="match status" value="1"/>
</dbReference>
<feature type="chain" id="PRO_5043937682" evidence="7">
    <location>
        <begin position="18"/>
        <end position="274"/>
    </location>
</feature>
<feature type="signal peptide" evidence="7">
    <location>
        <begin position="1"/>
        <end position="17"/>
    </location>
</feature>
<dbReference type="InterPro" id="IPR003154">
    <property type="entry name" value="S1/P1nuclease"/>
</dbReference>
<dbReference type="Pfam" id="PF02265">
    <property type="entry name" value="S1-P1_nuclease"/>
    <property type="match status" value="1"/>
</dbReference>
<gene>
    <name evidence="8" type="ORF">SOO65_05575</name>
</gene>
<evidence type="ECO:0000256" key="6">
    <source>
        <dbReference type="ARBA" id="ARBA00023180"/>
    </source>
</evidence>
<dbReference type="PANTHER" id="PTHR33146">
    <property type="entry name" value="ENDONUCLEASE 4"/>
    <property type="match status" value="1"/>
</dbReference>
<evidence type="ECO:0000256" key="3">
    <source>
        <dbReference type="ARBA" id="ARBA00022759"/>
    </source>
</evidence>
<dbReference type="AlphaFoldDB" id="A0AAX4HTB5"/>
<keyword evidence="4" id="KW-0378">Hydrolase</keyword>
<keyword evidence="1" id="KW-0540">Nuclease</keyword>
<dbReference type="CDD" id="cd11010">
    <property type="entry name" value="S1-P1_nuclease"/>
    <property type="match status" value="1"/>
</dbReference>
<keyword evidence="6" id="KW-0325">Glycoprotein</keyword>
<keyword evidence="7" id="KW-0732">Signal</keyword>
<reference evidence="8 9" key="1">
    <citation type="submission" date="2023-11" db="EMBL/GenBank/DDBJ databases">
        <title>Peredibacter starrii A3.12.</title>
        <authorList>
            <person name="Mitchell R.J."/>
        </authorList>
    </citation>
    <scope>NUCLEOTIDE SEQUENCE [LARGE SCALE GENOMIC DNA]</scope>
    <source>
        <strain evidence="8 9">A3.12</strain>
    </source>
</reference>
<keyword evidence="5" id="KW-1015">Disulfide bond</keyword>
<organism evidence="8 9">
    <name type="scientific">Peredibacter starrii</name>
    <dbReference type="NCBI Taxonomy" id="28202"/>
    <lineage>
        <taxon>Bacteria</taxon>
        <taxon>Pseudomonadati</taxon>
        <taxon>Bdellovibrionota</taxon>
        <taxon>Bacteriovoracia</taxon>
        <taxon>Bacteriovoracales</taxon>
        <taxon>Bacteriovoracaceae</taxon>
        <taxon>Peredibacter</taxon>
    </lineage>
</organism>